<dbReference type="GO" id="GO:0004314">
    <property type="term" value="F:[acyl-carrier-protein] S-malonyltransferase activity"/>
    <property type="evidence" value="ECO:0007669"/>
    <property type="project" value="TreeGrafter"/>
</dbReference>
<reference evidence="3" key="1">
    <citation type="submission" date="2017-05" db="EMBL/GenBank/DDBJ databases">
        <title>Complete and WGS of Bordetella genogroups.</title>
        <authorList>
            <person name="Spilker T."/>
            <person name="Lipuma J."/>
        </authorList>
    </citation>
    <scope>NUCLEOTIDE SEQUENCE [LARGE SCALE GENOMIC DNA]</scope>
    <source>
        <strain evidence="3">AU8856</strain>
    </source>
</reference>
<dbReference type="GO" id="GO:0005829">
    <property type="term" value="C:cytosol"/>
    <property type="evidence" value="ECO:0007669"/>
    <property type="project" value="TreeGrafter"/>
</dbReference>
<dbReference type="OrthoDB" id="9808564at2"/>
<dbReference type="InterPro" id="IPR050858">
    <property type="entry name" value="Mal-CoA-ACP_Trans/PKS_FabD"/>
</dbReference>
<dbReference type="Pfam" id="PF00698">
    <property type="entry name" value="Acyl_transf_1"/>
    <property type="match status" value="1"/>
</dbReference>
<dbReference type="EMBL" id="NEVS01000004">
    <property type="protein sequence ID" value="OZI60655.1"/>
    <property type="molecule type" value="Genomic_DNA"/>
</dbReference>
<proteinExistence type="predicted"/>
<protein>
    <submittedName>
        <fullName evidence="2">Malonate decarboxylase subunit epsilon</fullName>
    </submittedName>
</protein>
<dbReference type="Proteomes" id="UP000215767">
    <property type="component" value="Unassembled WGS sequence"/>
</dbReference>
<dbReference type="InterPro" id="IPR016035">
    <property type="entry name" value="Acyl_Trfase/lysoPLipase"/>
</dbReference>
<organism evidence="2 3">
    <name type="scientific">Bordetella genomosp. 11</name>
    <dbReference type="NCBI Taxonomy" id="1416808"/>
    <lineage>
        <taxon>Bacteria</taxon>
        <taxon>Pseudomonadati</taxon>
        <taxon>Pseudomonadota</taxon>
        <taxon>Betaproteobacteria</taxon>
        <taxon>Burkholderiales</taxon>
        <taxon>Alcaligenaceae</taxon>
        <taxon>Bordetella</taxon>
    </lineage>
</organism>
<dbReference type="AlphaFoldDB" id="A0A261UGD9"/>
<evidence type="ECO:0000313" key="2">
    <source>
        <dbReference type="EMBL" id="OZI60655.1"/>
    </source>
</evidence>
<dbReference type="InterPro" id="IPR001227">
    <property type="entry name" value="Ac_transferase_dom_sf"/>
</dbReference>
<dbReference type="SMART" id="SM00827">
    <property type="entry name" value="PKS_AT"/>
    <property type="match status" value="1"/>
</dbReference>
<dbReference type="Gene3D" id="3.30.70.250">
    <property type="entry name" value="Malonyl-CoA ACP transacylase, ACP-binding"/>
    <property type="match status" value="1"/>
</dbReference>
<evidence type="ECO:0000259" key="1">
    <source>
        <dbReference type="SMART" id="SM00827"/>
    </source>
</evidence>
<dbReference type="PANTHER" id="PTHR42681">
    <property type="entry name" value="MALONYL-COA-ACYL CARRIER PROTEIN TRANSACYLASE, MITOCHONDRIAL"/>
    <property type="match status" value="1"/>
</dbReference>
<dbReference type="SUPFAM" id="SSF52151">
    <property type="entry name" value="FabD/lysophospholipase-like"/>
    <property type="match status" value="1"/>
</dbReference>
<comment type="caution">
    <text evidence="2">The sequence shown here is derived from an EMBL/GenBank/DDBJ whole genome shotgun (WGS) entry which is preliminary data.</text>
</comment>
<dbReference type="Gene3D" id="3.40.366.10">
    <property type="entry name" value="Malonyl-Coenzyme A Acyl Carrier Protein, domain 2"/>
    <property type="match status" value="1"/>
</dbReference>
<dbReference type="InterPro" id="IPR014043">
    <property type="entry name" value="Acyl_transferase_dom"/>
</dbReference>
<dbReference type="PANTHER" id="PTHR42681:SF6">
    <property type="entry name" value="BLL0263 PROTEIN"/>
    <property type="match status" value="1"/>
</dbReference>
<name>A0A261UGD9_9BORD</name>
<dbReference type="RefSeq" id="WP_094842062.1">
    <property type="nucleotide sequence ID" value="NZ_NEVS01000004.1"/>
</dbReference>
<dbReference type="GO" id="GO:0006633">
    <property type="term" value="P:fatty acid biosynthetic process"/>
    <property type="evidence" value="ECO:0007669"/>
    <property type="project" value="TreeGrafter"/>
</dbReference>
<evidence type="ECO:0000313" key="3">
    <source>
        <dbReference type="Proteomes" id="UP000215767"/>
    </source>
</evidence>
<sequence>MTLALLCSGQGTQHAGMFRVTAALPAAQPLFAFAATLLGRDPRALVIDGTHDLFENRTAQVLCTLQALAAHAALRDALPRRLCLAGYSVGEVAAWGVAGVWNPETTLALAAARADAMSAAAKTAGAGLQGMLFVRGLAAPCIARLCEGRDAAPAIVNPGDAYVIGGTRAALGLIADEATRAGAANVAGIDVAVASHTRFMAGAAGVFATRLLAAPRAARLAPGVRLISGIDGAAVLDLDAGIVKLSQQVEQTIHWDACLQACVEAGATAFLELGPGRALAAMAASSHSGIPARSLDEFDDLADVLTWLARVSRA</sequence>
<keyword evidence="3" id="KW-1185">Reference proteome</keyword>
<feature type="domain" description="Malonyl-CoA:ACP transacylase (MAT)" evidence="1">
    <location>
        <begin position="6"/>
        <end position="314"/>
    </location>
</feature>
<gene>
    <name evidence="2" type="ORF">CAL28_14765</name>
</gene>
<accession>A0A261UGD9</accession>